<gene>
    <name evidence="2" type="ORF">KIN20_002669</name>
</gene>
<keyword evidence="1" id="KW-0812">Transmembrane</keyword>
<keyword evidence="1" id="KW-1133">Transmembrane helix</keyword>
<feature type="transmembrane region" description="Helical" evidence="1">
    <location>
        <begin position="55"/>
        <end position="76"/>
    </location>
</feature>
<evidence type="ECO:0000256" key="1">
    <source>
        <dbReference type="SAM" id="Phobius"/>
    </source>
</evidence>
<accession>A0AAD5QGX2</accession>
<keyword evidence="3" id="KW-1185">Reference proteome</keyword>
<protein>
    <submittedName>
        <fullName evidence="2">Uncharacterized protein</fullName>
    </submittedName>
</protein>
<organism evidence="2 3">
    <name type="scientific">Parelaphostrongylus tenuis</name>
    <name type="common">Meningeal worm</name>
    <dbReference type="NCBI Taxonomy" id="148309"/>
    <lineage>
        <taxon>Eukaryota</taxon>
        <taxon>Metazoa</taxon>
        <taxon>Ecdysozoa</taxon>
        <taxon>Nematoda</taxon>
        <taxon>Chromadorea</taxon>
        <taxon>Rhabditida</taxon>
        <taxon>Rhabditina</taxon>
        <taxon>Rhabditomorpha</taxon>
        <taxon>Strongyloidea</taxon>
        <taxon>Metastrongylidae</taxon>
        <taxon>Parelaphostrongylus</taxon>
    </lineage>
</organism>
<reference evidence="2" key="1">
    <citation type="submission" date="2021-06" db="EMBL/GenBank/DDBJ databases">
        <title>Parelaphostrongylus tenuis whole genome reference sequence.</title>
        <authorList>
            <person name="Garwood T.J."/>
            <person name="Larsen P.A."/>
            <person name="Fountain-Jones N.M."/>
            <person name="Garbe J.R."/>
            <person name="Macchietto M.G."/>
            <person name="Kania S.A."/>
            <person name="Gerhold R.W."/>
            <person name="Richards J.E."/>
            <person name="Wolf T.M."/>
        </authorList>
    </citation>
    <scope>NUCLEOTIDE SEQUENCE</scope>
    <source>
        <strain evidence="2">MNPRO001-30</strain>
        <tissue evidence="2">Meninges</tissue>
    </source>
</reference>
<sequence>MSLLSKRAPASSNMNLINWFCSSSFSHLSLCGSSPFIRLITTLYLLYHDSTVQAIAAMNTINLFHVSLIVILLIVIRRSLSFKHLITLDLKPHHKRRLHNRCHRIVPT</sequence>
<dbReference type="AlphaFoldDB" id="A0AAD5QGX2"/>
<name>A0AAD5QGX2_PARTN</name>
<comment type="caution">
    <text evidence="2">The sequence shown here is derived from an EMBL/GenBank/DDBJ whole genome shotgun (WGS) entry which is preliminary data.</text>
</comment>
<keyword evidence="1" id="KW-0472">Membrane</keyword>
<evidence type="ECO:0000313" key="3">
    <source>
        <dbReference type="Proteomes" id="UP001196413"/>
    </source>
</evidence>
<dbReference type="EMBL" id="JAHQIW010000337">
    <property type="protein sequence ID" value="KAJ1347575.1"/>
    <property type="molecule type" value="Genomic_DNA"/>
</dbReference>
<proteinExistence type="predicted"/>
<evidence type="ECO:0000313" key="2">
    <source>
        <dbReference type="EMBL" id="KAJ1347575.1"/>
    </source>
</evidence>
<dbReference type="Proteomes" id="UP001196413">
    <property type="component" value="Unassembled WGS sequence"/>
</dbReference>